<evidence type="ECO:0000313" key="9">
    <source>
        <dbReference type="EMBL" id="RXN92828.1"/>
    </source>
</evidence>
<evidence type="ECO:0000256" key="3">
    <source>
        <dbReference type="ARBA" id="ARBA00023237"/>
    </source>
</evidence>
<dbReference type="Gene3D" id="3.10.20.310">
    <property type="entry name" value="membrane protein fhac"/>
    <property type="match status" value="1"/>
</dbReference>
<dbReference type="AlphaFoldDB" id="A0A4Q1HP88"/>
<evidence type="ECO:0000259" key="7">
    <source>
        <dbReference type="Pfam" id="PF08479"/>
    </source>
</evidence>
<evidence type="ECO:0000256" key="4">
    <source>
        <dbReference type="SAM" id="MobiDB-lite"/>
    </source>
</evidence>
<dbReference type="Pfam" id="PF17287">
    <property type="entry name" value="POTRA_3"/>
    <property type="match status" value="1"/>
</dbReference>
<dbReference type="GO" id="GO:0046819">
    <property type="term" value="P:protein secretion by the type V secretion system"/>
    <property type="evidence" value="ECO:0007669"/>
    <property type="project" value="TreeGrafter"/>
</dbReference>
<dbReference type="PIRSF" id="PIRSF029745">
    <property type="entry name" value="FhaC"/>
    <property type="match status" value="1"/>
</dbReference>
<keyword evidence="1" id="KW-1134">Transmembrane beta strand</keyword>
<evidence type="ECO:0000256" key="2">
    <source>
        <dbReference type="ARBA" id="ARBA00022692"/>
    </source>
</evidence>
<comment type="caution">
    <text evidence="9">The sequence shown here is derived from an EMBL/GenBank/DDBJ whole genome shotgun (WGS) entry which is preliminary data.</text>
</comment>
<keyword evidence="3" id="KW-0998">Cell outer membrane</keyword>
<dbReference type="InterPro" id="IPR005565">
    <property type="entry name" value="Hemolysn_activator_HlyB_C"/>
</dbReference>
<feature type="domain" description="Polypeptide-transport-associated ShlB-type" evidence="7">
    <location>
        <begin position="97"/>
        <end position="160"/>
    </location>
</feature>
<dbReference type="GO" id="GO:0098046">
    <property type="term" value="C:type V protein secretion system complex"/>
    <property type="evidence" value="ECO:0007669"/>
    <property type="project" value="TreeGrafter"/>
</dbReference>
<dbReference type="EMBL" id="PYAL01000001">
    <property type="protein sequence ID" value="RXN92828.1"/>
    <property type="molecule type" value="Genomic_DNA"/>
</dbReference>
<dbReference type="Pfam" id="PF08479">
    <property type="entry name" value="POTRA_2"/>
    <property type="match status" value="1"/>
</dbReference>
<feature type="signal peptide" evidence="5">
    <location>
        <begin position="1"/>
        <end position="28"/>
    </location>
</feature>
<feature type="domain" description="Haemolysin activator HlyB C-terminal" evidence="6">
    <location>
        <begin position="218"/>
        <end position="532"/>
    </location>
</feature>
<evidence type="ECO:0000256" key="5">
    <source>
        <dbReference type="SAM" id="SignalP"/>
    </source>
</evidence>
<evidence type="ECO:0000313" key="10">
    <source>
        <dbReference type="Proteomes" id="UP000290849"/>
    </source>
</evidence>
<keyword evidence="2" id="KW-0812">Transmembrane</keyword>
<protein>
    <submittedName>
        <fullName evidence="9">ShlB/FhaC/HecB family hemolysin secretion/activation protein</fullName>
    </submittedName>
</protein>
<gene>
    <name evidence="9" type="ORF">C7R54_03540</name>
</gene>
<keyword evidence="1" id="KW-0472">Membrane</keyword>
<organism evidence="9 10">
    <name type="scientific">Achromobacter aloeverae</name>
    <dbReference type="NCBI Taxonomy" id="1750518"/>
    <lineage>
        <taxon>Bacteria</taxon>
        <taxon>Pseudomonadati</taxon>
        <taxon>Pseudomonadota</taxon>
        <taxon>Betaproteobacteria</taxon>
        <taxon>Burkholderiales</taxon>
        <taxon>Alcaligenaceae</taxon>
        <taxon>Achromobacter</taxon>
    </lineage>
</organism>
<evidence type="ECO:0000259" key="8">
    <source>
        <dbReference type="Pfam" id="PF17287"/>
    </source>
</evidence>
<accession>A0A4Q1HP88</accession>
<dbReference type="Gene3D" id="2.40.160.50">
    <property type="entry name" value="membrane protein fhac: a member of the omp85/tpsb transporter family"/>
    <property type="match status" value="1"/>
</dbReference>
<dbReference type="PANTHER" id="PTHR34597:SF3">
    <property type="entry name" value="OUTER MEMBRANE TRANSPORTER CDIB"/>
    <property type="match status" value="1"/>
</dbReference>
<dbReference type="InterPro" id="IPR035251">
    <property type="entry name" value="ShlB_POTRA"/>
</dbReference>
<keyword evidence="5" id="KW-0732">Signal</keyword>
<feature type="domain" description="ShlB POTRA" evidence="8">
    <location>
        <begin position="162"/>
        <end position="213"/>
    </location>
</feature>
<dbReference type="InterPro" id="IPR013686">
    <property type="entry name" value="Polypept-transport_assoc_ShlB"/>
</dbReference>
<evidence type="ECO:0000259" key="6">
    <source>
        <dbReference type="Pfam" id="PF03865"/>
    </source>
</evidence>
<proteinExistence type="predicted"/>
<sequence length="572" mass="61757">MLQPHIHTGRFRACLRAVLFLASAVATAAHGQASRPDLATGADIQRRQDQEAGAQRERAAQRPDVFNSPPVAPSSSRLQFPQEQPCFAIRSVTWQDSAPPQWLHDLAQQALGHCVGGQGLQMLQKALQAKLIDRGQVTSRVLVPEQSLATGKLALRYIPGTIGKIKSDGMPGWWRMALPSGSGSTLDQRDLDQALENIRRLPGQADAKIDLVPGAALGESDLVLHPGTGKRWHAYLGGDNAGLDSTGKNQVNASLVLDSPLFLYDQLSVAWNSNAHIHDRDAGARSSSISYSIPFGYWTLFANASKSTYRQTVAGFDEPIVYQGTSKQIDGGVSVVPYRGTDYKGSFSAKMFRKWSNNTIDDLDIDVQHRDVVGYEINVGHRHYVGNTTLDGSFGVRSTLPGMSNAPGVVIGDPDWDGRSTVLLASLGASVPFELAGQKMAYQTGWQWQHAKTPLVPTDYFTIGNRYAVRGFDGQMTLSAESGWSLRNELALALGNSGQQLYTGVDAGRVSGPAAQYLAGQTLVGLVAGLRGRLSVPYVAASYDLSAGWPLKKPDQLKTDSPTIAFSLTLEF</sequence>
<dbReference type="Pfam" id="PF03865">
    <property type="entry name" value="ShlB"/>
    <property type="match status" value="1"/>
</dbReference>
<evidence type="ECO:0000256" key="1">
    <source>
        <dbReference type="ARBA" id="ARBA00022452"/>
    </source>
</evidence>
<feature type="region of interest" description="Disordered" evidence="4">
    <location>
        <begin position="31"/>
        <end position="78"/>
    </location>
</feature>
<dbReference type="InterPro" id="IPR027282">
    <property type="entry name" value="TPS"/>
</dbReference>
<feature type="compositionally biased region" description="Basic and acidic residues" evidence="4">
    <location>
        <begin position="44"/>
        <end position="61"/>
    </location>
</feature>
<name>A0A4Q1HP88_9BURK</name>
<dbReference type="Proteomes" id="UP000290849">
    <property type="component" value="Unassembled WGS sequence"/>
</dbReference>
<reference evidence="9 10" key="1">
    <citation type="journal article" date="2017" name="Int. J. Syst. Evol. Microbiol.">
        <title>Achromobacter aloeverae sp. nov., isolated from the root of Aloe vera (L.) Burm.f.</title>
        <authorList>
            <person name="Kuncharoen N."/>
            <person name="Muramatsu Y."/>
            <person name="Shibata C."/>
            <person name="Kamakura Y."/>
            <person name="Nakagawa Y."/>
            <person name="Tanasupawat S."/>
        </authorList>
    </citation>
    <scope>NUCLEOTIDE SEQUENCE [LARGE SCALE GENOMIC DNA]</scope>
    <source>
        <strain evidence="9 10">AVA-1</strain>
    </source>
</reference>
<keyword evidence="10" id="KW-1185">Reference proteome</keyword>
<dbReference type="InterPro" id="IPR051544">
    <property type="entry name" value="TPS_OM_transporter"/>
</dbReference>
<dbReference type="OrthoDB" id="290122at2"/>
<feature type="chain" id="PRO_5020689529" evidence="5">
    <location>
        <begin position="29"/>
        <end position="572"/>
    </location>
</feature>
<dbReference type="PANTHER" id="PTHR34597">
    <property type="entry name" value="SLR1661 PROTEIN"/>
    <property type="match status" value="1"/>
</dbReference>
<dbReference type="GO" id="GO:0008320">
    <property type="term" value="F:protein transmembrane transporter activity"/>
    <property type="evidence" value="ECO:0007669"/>
    <property type="project" value="TreeGrafter"/>
</dbReference>